<evidence type="ECO:0008006" key="4">
    <source>
        <dbReference type="Google" id="ProtNLM"/>
    </source>
</evidence>
<evidence type="ECO:0000313" key="2">
    <source>
        <dbReference type="EMBL" id="SDM84565.1"/>
    </source>
</evidence>
<reference evidence="2 3" key="1">
    <citation type="submission" date="2016-10" db="EMBL/GenBank/DDBJ databases">
        <authorList>
            <person name="de Groot N.N."/>
        </authorList>
    </citation>
    <scope>NUCLEOTIDE SEQUENCE [LARGE SCALE GENOMIC DNA]</scope>
    <source>
        <strain evidence="2 3">CGMCC 1.11147</strain>
    </source>
</reference>
<sequence length="79" mass="8408">MSTVAPPDPVGEMFASRSVPVHLARGVAGLVLLVAAFALAHLSALWLLLIPVTVVLWRGCVSCWTLGLMATRARTCPIR</sequence>
<evidence type="ECO:0000256" key="1">
    <source>
        <dbReference type="SAM" id="Phobius"/>
    </source>
</evidence>
<name>A0A1G9WKJ6_9ACTN</name>
<proteinExistence type="predicted"/>
<accession>A0A1G9WKJ6</accession>
<keyword evidence="1" id="KW-0472">Membrane</keyword>
<gene>
    <name evidence="2" type="ORF">SAMN05192576_1076</name>
</gene>
<dbReference type="EMBL" id="FNIC01000001">
    <property type="protein sequence ID" value="SDM84565.1"/>
    <property type="molecule type" value="Genomic_DNA"/>
</dbReference>
<keyword evidence="1" id="KW-1133">Transmembrane helix</keyword>
<dbReference type="Proteomes" id="UP000199004">
    <property type="component" value="Unassembled WGS sequence"/>
</dbReference>
<protein>
    <recommendedName>
        <fullName evidence="4">DUF4395 domain-containing protein</fullName>
    </recommendedName>
</protein>
<keyword evidence="3" id="KW-1185">Reference proteome</keyword>
<organism evidence="2 3">
    <name type="scientific">Nocardioides szechwanensis</name>
    <dbReference type="NCBI Taxonomy" id="1005944"/>
    <lineage>
        <taxon>Bacteria</taxon>
        <taxon>Bacillati</taxon>
        <taxon>Actinomycetota</taxon>
        <taxon>Actinomycetes</taxon>
        <taxon>Propionibacteriales</taxon>
        <taxon>Nocardioidaceae</taxon>
        <taxon>Nocardioides</taxon>
    </lineage>
</organism>
<feature type="transmembrane region" description="Helical" evidence="1">
    <location>
        <begin position="27"/>
        <end position="49"/>
    </location>
</feature>
<dbReference type="STRING" id="1005944.SAMN05192576_1076"/>
<evidence type="ECO:0000313" key="3">
    <source>
        <dbReference type="Proteomes" id="UP000199004"/>
    </source>
</evidence>
<keyword evidence="1" id="KW-0812">Transmembrane</keyword>
<feature type="transmembrane region" description="Helical" evidence="1">
    <location>
        <begin position="55"/>
        <end position="73"/>
    </location>
</feature>
<dbReference type="AlphaFoldDB" id="A0A1G9WKJ6"/>
<dbReference type="OrthoDB" id="4558116at2"/>
<dbReference type="RefSeq" id="WP_091022512.1">
    <property type="nucleotide sequence ID" value="NZ_BKAE01000002.1"/>
</dbReference>